<dbReference type="GO" id="GO:0005829">
    <property type="term" value="C:cytosol"/>
    <property type="evidence" value="ECO:0007669"/>
    <property type="project" value="TreeGrafter"/>
</dbReference>
<dbReference type="PANTHER" id="PTHR33221:SF15">
    <property type="entry name" value="HTH-TYPE TRANSCRIPTIONAL REGULATOR YWGB-RELATED"/>
    <property type="match status" value="1"/>
</dbReference>
<accession>A0AB39MMP4</accession>
<evidence type="ECO:0000313" key="1">
    <source>
        <dbReference type="EMBL" id="XDQ07055.1"/>
    </source>
</evidence>
<dbReference type="InterPro" id="IPR000944">
    <property type="entry name" value="Tscrpt_reg_Rrf2"/>
</dbReference>
<dbReference type="AlphaFoldDB" id="A0AB39MMP4"/>
<dbReference type="Gene3D" id="1.10.10.10">
    <property type="entry name" value="Winged helix-like DNA-binding domain superfamily/Winged helix DNA-binding domain"/>
    <property type="match status" value="1"/>
</dbReference>
<dbReference type="SUPFAM" id="SSF46785">
    <property type="entry name" value="Winged helix' DNA-binding domain"/>
    <property type="match status" value="1"/>
</dbReference>
<dbReference type="RefSeq" id="WP_369191886.1">
    <property type="nucleotide sequence ID" value="NZ_CP163431.1"/>
</dbReference>
<dbReference type="GO" id="GO:0003700">
    <property type="term" value="F:DNA-binding transcription factor activity"/>
    <property type="evidence" value="ECO:0007669"/>
    <property type="project" value="TreeGrafter"/>
</dbReference>
<reference evidence="1" key="1">
    <citation type="submission" date="2024-07" db="EMBL/GenBank/DDBJ databases">
        <authorList>
            <person name="Yu S.T."/>
        </authorList>
    </citation>
    <scope>NUCLEOTIDE SEQUENCE</scope>
    <source>
        <strain evidence="1">R08</strain>
    </source>
</reference>
<dbReference type="InterPro" id="IPR036388">
    <property type="entry name" value="WH-like_DNA-bd_sf"/>
</dbReference>
<organism evidence="1">
    <name type="scientific">Streptomyces sp. R08</name>
    <dbReference type="NCBI Taxonomy" id="3238624"/>
    <lineage>
        <taxon>Bacteria</taxon>
        <taxon>Bacillati</taxon>
        <taxon>Actinomycetota</taxon>
        <taxon>Actinomycetes</taxon>
        <taxon>Kitasatosporales</taxon>
        <taxon>Streptomycetaceae</taxon>
        <taxon>Streptomyces</taxon>
    </lineage>
</organism>
<sequence>MLDVRFSSALKAMLLLGHAEESGSPILSSTQLARSLDTNPSLVRKLMVPLVQDALVVSIKGRSGGVRLGRPADQITLGEIYRSSIGDKPLFAPRAEGPRECLVTNHSAEYFARLTDETEAAVLHALAGRTLADSLDELRAIDRVGAAPGSGRSVAVPGH</sequence>
<gene>
    <name evidence="1" type="ORF">AB5J58_45755</name>
</gene>
<dbReference type="InterPro" id="IPR036390">
    <property type="entry name" value="WH_DNA-bd_sf"/>
</dbReference>
<dbReference type="Pfam" id="PF02082">
    <property type="entry name" value="Rrf2"/>
    <property type="match status" value="1"/>
</dbReference>
<dbReference type="EMBL" id="CP163431">
    <property type="protein sequence ID" value="XDQ07055.1"/>
    <property type="molecule type" value="Genomic_DNA"/>
</dbReference>
<dbReference type="PROSITE" id="PS51197">
    <property type="entry name" value="HTH_RRF2_2"/>
    <property type="match status" value="1"/>
</dbReference>
<protein>
    <submittedName>
        <fullName evidence="1">Rrf2 family transcriptional regulator</fullName>
    </submittedName>
</protein>
<proteinExistence type="predicted"/>
<name>A0AB39MMP4_9ACTN</name>
<dbReference type="PANTHER" id="PTHR33221">
    <property type="entry name" value="WINGED HELIX-TURN-HELIX TRANSCRIPTIONAL REGULATOR, RRF2 FAMILY"/>
    <property type="match status" value="1"/>
</dbReference>